<dbReference type="EC" id="2.7.7.7" evidence="1"/>
<dbReference type="SUPFAM" id="SSF52540">
    <property type="entry name" value="P-loop containing nucleoside triphosphate hydrolases"/>
    <property type="match status" value="1"/>
</dbReference>
<dbReference type="Proteomes" id="UP000287996">
    <property type="component" value="Unassembled WGS sequence"/>
</dbReference>
<keyword evidence="2" id="KW-0548">Nucleotidyltransferase</keyword>
<dbReference type="InterPro" id="IPR027417">
    <property type="entry name" value="P-loop_NTPase"/>
</dbReference>
<dbReference type="PANTHER" id="PTHR11669">
    <property type="entry name" value="REPLICATION FACTOR C / DNA POLYMERASE III GAMMA-TAU SUBUNIT"/>
    <property type="match status" value="1"/>
</dbReference>
<dbReference type="AlphaFoldDB" id="A0A432ZTV8"/>
<evidence type="ECO:0000256" key="1">
    <source>
        <dbReference type="ARBA" id="ARBA00012417"/>
    </source>
</evidence>
<dbReference type="Gene3D" id="3.40.50.300">
    <property type="entry name" value="P-loop containing nucleotide triphosphate hydrolases"/>
    <property type="match status" value="1"/>
</dbReference>
<dbReference type="RefSeq" id="WP_126840695.1">
    <property type="nucleotide sequence ID" value="NZ_PIQH01000001.1"/>
</dbReference>
<keyword evidence="5" id="KW-1185">Reference proteome</keyword>
<evidence type="ECO:0000256" key="3">
    <source>
        <dbReference type="ARBA" id="ARBA00049244"/>
    </source>
</evidence>
<gene>
    <name evidence="4" type="ORF">CWI84_00915</name>
</gene>
<dbReference type="GO" id="GO:0003887">
    <property type="term" value="F:DNA-directed DNA polymerase activity"/>
    <property type="evidence" value="ECO:0007669"/>
    <property type="project" value="UniProtKB-KW"/>
</dbReference>
<evidence type="ECO:0000256" key="2">
    <source>
        <dbReference type="ARBA" id="ARBA00022932"/>
    </source>
</evidence>
<dbReference type="EMBL" id="PIQH01000001">
    <property type="protein sequence ID" value="RUO81350.1"/>
    <property type="molecule type" value="Genomic_DNA"/>
</dbReference>
<proteinExistence type="predicted"/>
<evidence type="ECO:0000313" key="5">
    <source>
        <dbReference type="Proteomes" id="UP000287996"/>
    </source>
</evidence>
<accession>A0A432ZTV8</accession>
<dbReference type="InterPro" id="IPR050238">
    <property type="entry name" value="DNA_Rep/Repair_Clamp_Loader"/>
</dbReference>
<protein>
    <recommendedName>
        <fullName evidence="1">DNA-directed DNA polymerase</fullName>
        <ecNumber evidence="1">2.7.7.7</ecNumber>
    </recommendedName>
</protein>
<dbReference type="GO" id="GO:0006261">
    <property type="term" value="P:DNA-templated DNA replication"/>
    <property type="evidence" value="ECO:0007669"/>
    <property type="project" value="TreeGrafter"/>
</dbReference>
<organism evidence="4 5">
    <name type="scientific">Idiomarina tyrosinivorans</name>
    <dbReference type="NCBI Taxonomy" id="1445662"/>
    <lineage>
        <taxon>Bacteria</taxon>
        <taxon>Pseudomonadati</taxon>
        <taxon>Pseudomonadota</taxon>
        <taxon>Gammaproteobacteria</taxon>
        <taxon>Alteromonadales</taxon>
        <taxon>Idiomarinaceae</taxon>
        <taxon>Idiomarina</taxon>
    </lineage>
</organism>
<reference evidence="4 5" key="1">
    <citation type="journal article" date="2011" name="Front. Microbiol.">
        <title>Genomic signatures of strain selection and enhancement in Bacillus atrophaeus var. globigii, a historical biowarfare simulant.</title>
        <authorList>
            <person name="Gibbons H.S."/>
            <person name="Broomall S.M."/>
            <person name="McNew L.A."/>
            <person name="Daligault H."/>
            <person name="Chapman C."/>
            <person name="Bruce D."/>
            <person name="Karavis M."/>
            <person name="Krepps M."/>
            <person name="McGregor P.A."/>
            <person name="Hong C."/>
            <person name="Park K.H."/>
            <person name="Akmal A."/>
            <person name="Feldman A."/>
            <person name="Lin J.S."/>
            <person name="Chang W.E."/>
            <person name="Higgs B.W."/>
            <person name="Demirev P."/>
            <person name="Lindquist J."/>
            <person name="Liem A."/>
            <person name="Fochler E."/>
            <person name="Read T.D."/>
            <person name="Tapia R."/>
            <person name="Johnson S."/>
            <person name="Bishop-Lilly K.A."/>
            <person name="Detter C."/>
            <person name="Han C."/>
            <person name="Sozhamannan S."/>
            <person name="Rosenzweig C.N."/>
            <person name="Skowronski E.W."/>
        </authorList>
    </citation>
    <scope>NUCLEOTIDE SEQUENCE [LARGE SCALE GENOMIC DNA]</scope>
    <source>
        <strain evidence="4 5">CC-PW-9</strain>
    </source>
</reference>
<evidence type="ECO:0000313" key="4">
    <source>
        <dbReference type="EMBL" id="RUO81350.1"/>
    </source>
</evidence>
<comment type="caution">
    <text evidence="4">The sequence shown here is derived from an EMBL/GenBank/DDBJ whole genome shotgun (WGS) entry which is preliminary data.</text>
</comment>
<name>A0A432ZTV8_9GAMM</name>
<dbReference type="Pfam" id="PF13177">
    <property type="entry name" value="DNA_pol3_delta2"/>
    <property type="match status" value="1"/>
</dbReference>
<dbReference type="OrthoDB" id="9811073at2"/>
<dbReference type="PANTHER" id="PTHR11669:SF8">
    <property type="entry name" value="DNA POLYMERASE III SUBUNIT DELTA"/>
    <property type="match status" value="1"/>
</dbReference>
<comment type="catalytic activity">
    <reaction evidence="3">
        <text>DNA(n) + a 2'-deoxyribonucleoside 5'-triphosphate = DNA(n+1) + diphosphate</text>
        <dbReference type="Rhea" id="RHEA:22508"/>
        <dbReference type="Rhea" id="RHEA-COMP:17339"/>
        <dbReference type="Rhea" id="RHEA-COMP:17340"/>
        <dbReference type="ChEBI" id="CHEBI:33019"/>
        <dbReference type="ChEBI" id="CHEBI:61560"/>
        <dbReference type="ChEBI" id="CHEBI:173112"/>
        <dbReference type="EC" id="2.7.7.7"/>
    </reaction>
</comment>
<sequence>MSYAWLKQPWMNFLAAAKQHRLAHAYSINWDKQLGSDVFVEQVVNYLLCQRPSGKACGQCKACELYNAGNHPDLQVVSDDDKASIGVDSIRQLSQNLYQTANQSGNKVVVIYQAERMTEAAANALLKMLEEPPQNSYWLITAKRQGLLLPTIRSRLQKIVLSRADNHATITDEQRAHAQQLLAALQGKQLLPSLDSKSAAQEWLVITEWLFSDWLKVAHRAPFQALTMPALADDLSAHHKRYPHHADVILRSQRELAVIKRQSFHIAGLAIANQLRQLWQSLRAKLNG</sequence>
<keyword evidence="2" id="KW-0239">DNA-directed DNA polymerase</keyword>
<dbReference type="GO" id="GO:0009360">
    <property type="term" value="C:DNA polymerase III complex"/>
    <property type="evidence" value="ECO:0007669"/>
    <property type="project" value="TreeGrafter"/>
</dbReference>
<keyword evidence="2" id="KW-0808">Transferase</keyword>